<gene>
    <name evidence="1" type="ORF">CK203_110851</name>
</gene>
<evidence type="ECO:0000313" key="1">
    <source>
        <dbReference type="EMBL" id="RVW19870.1"/>
    </source>
</evidence>
<protein>
    <recommendedName>
        <fullName evidence="3">DUF4283 domain-containing protein</fullName>
    </recommendedName>
</protein>
<name>A0A438C9F7_VITVI</name>
<dbReference type="AlphaFoldDB" id="A0A438C9F7"/>
<sequence length="364" mass="41786">MVRRIFFEAENRRRNEVRGDTYPRVEKCVGKELVGARTEELYLPDNGRFLQENGPGLEPGNQTHGPVPRDWAYSDGRAVGSSSLGPNMGLKEMDKGFEVEGLERAGPTAPQEKARFLGRFISRKGSISEEPLMIWVPEELRREQRDAGFSMTDRALEEEAQRKRREKIHIKELLEKSKFERELKRLECSVNYEGGSKQKGDVGGYCEKSRHGEIYRLESLKCGGAAGGILICLDKRVLDILDWEEGHFTLSCRFKTIENGAYWVFTGVYGPFTKVEREGMWEEFGAIRGLLGRPLVSWWGFQYHSVSTRKEQPRRISSAMRRFAETVDDLELWICLFRGKVHLEWGLNNQAWARLDKFLVSPSG</sequence>
<comment type="caution">
    <text evidence="1">The sequence shown here is derived from an EMBL/GenBank/DDBJ whole genome shotgun (WGS) entry which is preliminary data.</text>
</comment>
<organism evidence="1 2">
    <name type="scientific">Vitis vinifera</name>
    <name type="common">Grape</name>
    <dbReference type="NCBI Taxonomy" id="29760"/>
    <lineage>
        <taxon>Eukaryota</taxon>
        <taxon>Viridiplantae</taxon>
        <taxon>Streptophyta</taxon>
        <taxon>Embryophyta</taxon>
        <taxon>Tracheophyta</taxon>
        <taxon>Spermatophyta</taxon>
        <taxon>Magnoliopsida</taxon>
        <taxon>eudicotyledons</taxon>
        <taxon>Gunneridae</taxon>
        <taxon>Pentapetalae</taxon>
        <taxon>rosids</taxon>
        <taxon>Vitales</taxon>
        <taxon>Vitaceae</taxon>
        <taxon>Viteae</taxon>
        <taxon>Vitis</taxon>
    </lineage>
</organism>
<dbReference type="EMBL" id="QGNW01002424">
    <property type="protein sequence ID" value="RVW19870.1"/>
    <property type="molecule type" value="Genomic_DNA"/>
</dbReference>
<reference evidence="1 2" key="1">
    <citation type="journal article" date="2018" name="PLoS Genet.">
        <title>Population sequencing reveals clonal diversity and ancestral inbreeding in the grapevine cultivar Chardonnay.</title>
        <authorList>
            <person name="Roach M.J."/>
            <person name="Johnson D.L."/>
            <person name="Bohlmann J."/>
            <person name="van Vuuren H.J."/>
            <person name="Jones S.J."/>
            <person name="Pretorius I.S."/>
            <person name="Schmidt S.A."/>
            <person name="Borneman A.R."/>
        </authorList>
    </citation>
    <scope>NUCLEOTIDE SEQUENCE [LARGE SCALE GENOMIC DNA]</scope>
    <source>
        <strain evidence="2">cv. Chardonnay</strain>
        <tissue evidence="1">Leaf</tissue>
    </source>
</reference>
<evidence type="ECO:0008006" key="3">
    <source>
        <dbReference type="Google" id="ProtNLM"/>
    </source>
</evidence>
<dbReference type="Proteomes" id="UP000288805">
    <property type="component" value="Unassembled WGS sequence"/>
</dbReference>
<accession>A0A438C9F7</accession>
<proteinExistence type="predicted"/>
<evidence type="ECO:0000313" key="2">
    <source>
        <dbReference type="Proteomes" id="UP000288805"/>
    </source>
</evidence>